<feature type="compositionally biased region" description="Polar residues" evidence="12">
    <location>
        <begin position="110"/>
        <end position="119"/>
    </location>
</feature>
<dbReference type="SUPFAM" id="SSF57850">
    <property type="entry name" value="RING/U-box"/>
    <property type="match status" value="1"/>
</dbReference>
<dbReference type="OrthoDB" id="20295at2759"/>
<dbReference type="PROSITE" id="PS51698">
    <property type="entry name" value="U_BOX"/>
    <property type="match status" value="1"/>
</dbReference>
<feature type="region of interest" description="Disordered" evidence="12">
    <location>
        <begin position="423"/>
        <end position="475"/>
    </location>
</feature>
<dbReference type="GO" id="GO:0005634">
    <property type="term" value="C:nucleus"/>
    <property type="evidence" value="ECO:0007669"/>
    <property type="project" value="UniProtKB-SubCell"/>
</dbReference>
<evidence type="ECO:0000256" key="11">
    <source>
        <dbReference type="SAM" id="Coils"/>
    </source>
</evidence>
<feature type="compositionally biased region" description="Basic and acidic residues" evidence="12">
    <location>
        <begin position="1658"/>
        <end position="1669"/>
    </location>
</feature>
<accession>A0A4U0WH24</accession>
<dbReference type="Pfam" id="PF10408">
    <property type="entry name" value="Ufd2P_core"/>
    <property type="match status" value="1"/>
</dbReference>
<name>A0A4U0WH24_9PEZI</name>
<feature type="region of interest" description="Disordered" evidence="12">
    <location>
        <begin position="153"/>
        <end position="265"/>
    </location>
</feature>
<organism evidence="14 15">
    <name type="scientific">Friedmanniomyces simplex</name>
    <dbReference type="NCBI Taxonomy" id="329884"/>
    <lineage>
        <taxon>Eukaryota</taxon>
        <taxon>Fungi</taxon>
        <taxon>Dikarya</taxon>
        <taxon>Ascomycota</taxon>
        <taxon>Pezizomycotina</taxon>
        <taxon>Dothideomycetes</taxon>
        <taxon>Dothideomycetidae</taxon>
        <taxon>Mycosphaerellales</taxon>
        <taxon>Teratosphaeriaceae</taxon>
        <taxon>Friedmanniomyces</taxon>
    </lineage>
</organism>
<evidence type="ECO:0000259" key="13">
    <source>
        <dbReference type="PROSITE" id="PS51698"/>
    </source>
</evidence>
<dbReference type="Pfam" id="PF04564">
    <property type="entry name" value="U-box"/>
    <property type="match status" value="1"/>
</dbReference>
<comment type="subcellular location">
    <subcellularLocation>
        <location evidence="3">Cytoplasm</location>
    </subcellularLocation>
    <subcellularLocation>
        <location evidence="2">Nucleus</location>
    </subcellularLocation>
</comment>
<feature type="compositionally biased region" description="Polar residues" evidence="12">
    <location>
        <begin position="232"/>
        <end position="244"/>
    </location>
</feature>
<feature type="compositionally biased region" description="Basic and acidic residues" evidence="12">
    <location>
        <begin position="697"/>
        <end position="715"/>
    </location>
</feature>
<dbReference type="EMBL" id="NAJQ01001109">
    <property type="protein sequence ID" value="TKA62224.1"/>
    <property type="molecule type" value="Genomic_DNA"/>
</dbReference>
<feature type="coiled-coil region" evidence="11">
    <location>
        <begin position="1117"/>
        <end position="1151"/>
    </location>
</feature>
<comment type="similarity">
    <text evidence="5">Belongs to the ubiquitin conjugation factor E4 family.</text>
</comment>
<feature type="compositionally biased region" description="Basic and acidic residues" evidence="12">
    <location>
        <begin position="508"/>
        <end position="519"/>
    </location>
</feature>
<evidence type="ECO:0000256" key="2">
    <source>
        <dbReference type="ARBA" id="ARBA00004123"/>
    </source>
</evidence>
<evidence type="ECO:0000256" key="9">
    <source>
        <dbReference type="ARBA" id="ARBA00023110"/>
    </source>
</evidence>
<evidence type="ECO:0000256" key="7">
    <source>
        <dbReference type="ARBA" id="ARBA00022679"/>
    </source>
</evidence>
<feature type="compositionally biased region" description="Low complexity" evidence="12">
    <location>
        <begin position="461"/>
        <end position="475"/>
    </location>
</feature>
<feature type="compositionally biased region" description="Basic residues" evidence="12">
    <location>
        <begin position="30"/>
        <end position="46"/>
    </location>
</feature>
<evidence type="ECO:0000256" key="5">
    <source>
        <dbReference type="ARBA" id="ARBA00007434"/>
    </source>
</evidence>
<feature type="region of interest" description="Disordered" evidence="12">
    <location>
        <begin position="1"/>
        <end position="129"/>
    </location>
</feature>
<keyword evidence="7" id="KW-0808">Transferase</keyword>
<feature type="compositionally biased region" description="Basic and acidic residues" evidence="12">
    <location>
        <begin position="427"/>
        <end position="436"/>
    </location>
</feature>
<dbReference type="GO" id="GO:0000209">
    <property type="term" value="P:protein polyubiquitination"/>
    <property type="evidence" value="ECO:0007669"/>
    <property type="project" value="TreeGrafter"/>
</dbReference>
<dbReference type="InterPro" id="IPR003613">
    <property type="entry name" value="Ubox_domain"/>
</dbReference>
<dbReference type="InterPro" id="IPR019474">
    <property type="entry name" value="Ub_conjug_fac_E4_core"/>
</dbReference>
<reference evidence="14 15" key="1">
    <citation type="submission" date="2017-03" db="EMBL/GenBank/DDBJ databases">
        <title>Genomes of endolithic fungi from Antarctica.</title>
        <authorList>
            <person name="Coleine C."/>
            <person name="Masonjones S."/>
            <person name="Stajich J.E."/>
        </authorList>
    </citation>
    <scope>NUCLEOTIDE SEQUENCE [LARGE SCALE GENOMIC DNA]</scope>
    <source>
        <strain evidence="14 15">CCFEE 5184</strain>
    </source>
</reference>
<evidence type="ECO:0000313" key="14">
    <source>
        <dbReference type="EMBL" id="TKA62224.1"/>
    </source>
</evidence>
<dbReference type="UniPathway" id="UPA00143"/>
<feature type="compositionally biased region" description="Basic and acidic residues" evidence="12">
    <location>
        <begin position="7"/>
        <end position="20"/>
    </location>
</feature>
<feature type="region of interest" description="Disordered" evidence="12">
    <location>
        <begin position="1658"/>
        <end position="1679"/>
    </location>
</feature>
<dbReference type="PANTHER" id="PTHR13931">
    <property type="entry name" value="UBIQUITINATION FACTOR E4"/>
    <property type="match status" value="1"/>
</dbReference>
<comment type="pathway">
    <text evidence="4">Protein modification; protein ubiquitination.</text>
</comment>
<keyword evidence="10" id="KW-0539">Nucleus</keyword>
<dbReference type="GO" id="GO:0034450">
    <property type="term" value="F:ubiquitin-ubiquitin ligase activity"/>
    <property type="evidence" value="ECO:0007669"/>
    <property type="project" value="InterPro"/>
</dbReference>
<dbReference type="GO" id="GO:0000151">
    <property type="term" value="C:ubiquitin ligase complex"/>
    <property type="evidence" value="ECO:0007669"/>
    <property type="project" value="InterPro"/>
</dbReference>
<dbReference type="FunFam" id="3.30.40.10:FF:000055">
    <property type="entry name" value="Ubiquitin conjugation factor e4 a"/>
    <property type="match status" value="1"/>
</dbReference>
<feature type="compositionally biased region" description="Basic residues" evidence="12">
    <location>
        <begin position="437"/>
        <end position="447"/>
    </location>
</feature>
<dbReference type="CDD" id="cd16657">
    <property type="entry name" value="RING-Ubox_UBE4A"/>
    <property type="match status" value="1"/>
</dbReference>
<evidence type="ECO:0000256" key="6">
    <source>
        <dbReference type="ARBA" id="ARBA00022490"/>
    </source>
</evidence>
<evidence type="ECO:0000256" key="10">
    <source>
        <dbReference type="ARBA" id="ARBA00023242"/>
    </source>
</evidence>
<keyword evidence="9" id="KW-0697">Rotamase</keyword>
<dbReference type="GO" id="GO:0036503">
    <property type="term" value="P:ERAD pathway"/>
    <property type="evidence" value="ECO:0007669"/>
    <property type="project" value="InterPro"/>
</dbReference>
<dbReference type="Gene3D" id="3.30.40.10">
    <property type="entry name" value="Zinc/RING finger domain, C3HC4 (zinc finger)"/>
    <property type="match status" value="1"/>
</dbReference>
<feature type="region of interest" description="Disordered" evidence="12">
    <location>
        <begin position="624"/>
        <end position="715"/>
    </location>
</feature>
<keyword evidence="11" id="KW-0175">Coiled coil</keyword>
<evidence type="ECO:0000256" key="3">
    <source>
        <dbReference type="ARBA" id="ARBA00004496"/>
    </source>
</evidence>
<evidence type="ECO:0000256" key="8">
    <source>
        <dbReference type="ARBA" id="ARBA00022786"/>
    </source>
</evidence>
<feature type="region of interest" description="Disordered" evidence="12">
    <location>
        <begin position="491"/>
        <end position="533"/>
    </location>
</feature>
<feature type="compositionally biased region" description="Basic and acidic residues" evidence="12">
    <location>
        <begin position="251"/>
        <end position="265"/>
    </location>
</feature>
<dbReference type="InterPro" id="IPR013083">
    <property type="entry name" value="Znf_RING/FYVE/PHD"/>
</dbReference>
<protein>
    <recommendedName>
        <fullName evidence="13">U-box domain-containing protein</fullName>
    </recommendedName>
</protein>
<feature type="domain" description="U-box" evidence="13">
    <location>
        <begin position="1582"/>
        <end position="1656"/>
    </location>
</feature>
<feature type="compositionally biased region" description="Basic and acidic residues" evidence="12">
    <location>
        <begin position="153"/>
        <end position="173"/>
    </location>
</feature>
<keyword evidence="15" id="KW-1185">Reference proteome</keyword>
<feature type="compositionally biased region" description="Basic and acidic residues" evidence="12">
    <location>
        <begin position="671"/>
        <end position="681"/>
    </location>
</feature>
<feature type="region of interest" description="Disordered" evidence="12">
    <location>
        <begin position="288"/>
        <end position="337"/>
    </location>
</feature>
<comment type="catalytic activity">
    <reaction evidence="1">
        <text>S-ubiquitinyl-[E2 ubiquitin-conjugating enzyme]-L-cysteine + [acceptor protein]-L-lysine = [E2 ubiquitin-conjugating enzyme]-L-cysteine + N(6)-ubiquitinyl-[acceptor protein]-L-lysine.</text>
        <dbReference type="EC" id="2.3.2.27"/>
    </reaction>
</comment>
<dbReference type="PANTHER" id="PTHR13931:SF2">
    <property type="entry name" value="UBIQUITIN CONJUGATION FACTOR E4 B"/>
    <property type="match status" value="1"/>
</dbReference>
<evidence type="ECO:0000313" key="15">
    <source>
        <dbReference type="Proteomes" id="UP000309340"/>
    </source>
</evidence>
<dbReference type="GO" id="GO:0005737">
    <property type="term" value="C:cytoplasm"/>
    <property type="evidence" value="ECO:0007669"/>
    <property type="project" value="UniProtKB-SubCell"/>
</dbReference>
<dbReference type="Proteomes" id="UP000309340">
    <property type="component" value="Unassembled WGS sequence"/>
</dbReference>
<gene>
    <name evidence="14" type="ORF">B0A55_12319</name>
</gene>
<dbReference type="GO" id="GO:0003755">
    <property type="term" value="F:peptidyl-prolyl cis-trans isomerase activity"/>
    <property type="evidence" value="ECO:0007669"/>
    <property type="project" value="UniProtKB-KW"/>
</dbReference>
<dbReference type="GO" id="GO:0006511">
    <property type="term" value="P:ubiquitin-dependent protein catabolic process"/>
    <property type="evidence" value="ECO:0007669"/>
    <property type="project" value="InterPro"/>
</dbReference>
<dbReference type="SMART" id="SM00504">
    <property type="entry name" value="Ubox"/>
    <property type="match status" value="1"/>
</dbReference>
<dbReference type="InterPro" id="IPR045132">
    <property type="entry name" value="UBE4"/>
</dbReference>
<evidence type="ECO:0000256" key="12">
    <source>
        <dbReference type="SAM" id="MobiDB-lite"/>
    </source>
</evidence>
<keyword evidence="8" id="KW-0833">Ubl conjugation pathway</keyword>
<evidence type="ECO:0000256" key="1">
    <source>
        <dbReference type="ARBA" id="ARBA00000900"/>
    </source>
</evidence>
<feature type="compositionally biased region" description="Low complexity" evidence="12">
    <location>
        <begin position="320"/>
        <end position="330"/>
    </location>
</feature>
<comment type="caution">
    <text evidence="14">The sequence shown here is derived from an EMBL/GenBank/DDBJ whole genome shotgun (WGS) entry which is preliminary data.</text>
</comment>
<dbReference type="STRING" id="329884.A0A4U0WH24"/>
<feature type="compositionally biased region" description="Basic and acidic residues" evidence="12">
    <location>
        <begin position="47"/>
        <end position="60"/>
    </location>
</feature>
<proteinExistence type="inferred from homology"/>
<keyword evidence="9" id="KW-0413">Isomerase</keyword>
<evidence type="ECO:0000256" key="4">
    <source>
        <dbReference type="ARBA" id="ARBA00004906"/>
    </source>
</evidence>
<keyword evidence="6" id="KW-0963">Cytoplasm</keyword>
<feature type="compositionally biased region" description="Low complexity" evidence="12">
    <location>
        <begin position="627"/>
        <end position="658"/>
    </location>
</feature>
<sequence>MGLPIWRDPEEKKATKDAIKTDPTTAARSSIRRRPSIHGRRSSRPRLTRDVTIHSLRLEHPTPSSGHDTDRHPSANNTARSGVPPVSTLLESADRHGHAPPPPPAPESRNYYSLENGVSENDGERASGRALAALQETARRLERQTAAMRERLLQSRMERGLRQERMSITESRMRASRTLPPPLSSLDSGGENVARAHSGEQARHPNLPTPPLDLSETDGDSLFVPDVRPRSSRGTHPLRNSWSPDSPVDGLGDRDRSPTPADHWEIMRSTITPDATLPSADSSFTSAAASESFGSVHDTTMAQPEHASSSSDSRRDSSGDDSQSDSVSSVDPDDLVCDDEHENIASAEGMAEYMFEYEDGTDDGRQRIAEMLLLRDREGNRFALAHESARIDIGFRLIEDALETEEGRDRLIQVGVLARSEDPDEPLFLRDPEEPRRRRYSLSRTRRNQITDDELPAPNPAQYGEEARAAAQEASAQVHDYFRRYTVDALQARSRSPPPRYEPLASHPDVETFTSRDEPQPQPVSPPSQRSRTEVVDALLSGDEADLGAMRRVVERLARRADVPEEWWSSIGLNLSRTRPRARSPIQDLYAVVSCAINLHPSIMADSTMSDADKIRQKRLAKLGGLPTNSSNATPSPSAPAAEPVASPSPPESQKSPPTTEANGNPFAQLEMKEQEPERKPTQIKIRPRPASPAQKRPGDASRPRSKTRETESFEAWQDRNVRAIFRVTLNPQETRDTQGHTLIFLSSTREDVDDGPLLMNTNMLEGAITEAASHAPGNKPFEYLLTCFKRVSRVLRNGRFDGEVERKREILREARRLCMSYCIFAVTMPEMYGENVPASNPLVDHLLRDPECDTGICTDFLNEANVRIDEDDSIKDALVGAAEELSTRLAGVDLLGDYRQYVGGLRNLIRYKKFADAITQSPMWAPPDIAAVDLETKTLLGPFFRLSPMQLDVARSYFSAPKTRDRGYIANAQNACRVTLRTHQDELHRITDQIVRSGAGPKERMLDWFALCVNKNHKKRAMRVDYKIVSSDGFMVNVTNALDQLCEPFMDAQFGKIEKIDVDYLRRNPRVDISEETKINADQKTADEFYAVKAGATSNFISEVFFLTVASHHYGTEAAQERHATLKKTVKRMEQDLAGFETERQQYANDPRYLARFEEHVNRYKTSIDDNWSTIHATYGVLSDDLNQARSMQFMRYVIVWLLRLASRQDLPAKAQLQLPLLIDQPDVFRTLPEYFLEDIVDNFKFIVANIPHIITPQQSEEIVQICVTFLRNSEYVKNPGVKSGLVTILFYGVQPFHNHARGLLGDLLIGSPFAHKHLLHALMKFYIEAESTGTHTQFYDKFNIRFEIFQVIRCIWTNTMYRENLAKEATVNTEFFVQFVNMIVNDVTFVLDESLSSFAKIHELTNELKSTAFAALDEEQKKEKTELLEGEKGKAKSYMQLTRESMETLILFTETLANAFTMPEVVSRLAAMLDYNLDIMVGDKRTNLRIENAAEYKFDPKALLQDIIKVFLNLRDKPKFISAIVHDGRSYKQHNFTNATTLMKSKMVMAPEEVQAWESLAQRVAHAAAELAQEEEDLGEPPDEFLDPLMSELMTDPVILPSSRTTMDRSTIKQHLLSDPTDPFNRVPLRIEDVVADVEMRGRIDEWRAERMVTRRAEKEKAAKEAVGEGEPMDMSS</sequence>